<gene>
    <name evidence="4" type="ORF">EV665_107155</name>
</gene>
<evidence type="ECO:0000313" key="5">
    <source>
        <dbReference type="Proteomes" id="UP000295351"/>
    </source>
</evidence>
<dbReference type="PANTHER" id="PTHR43606">
    <property type="entry name" value="PHOSPHATASE, PUTATIVE (AFU_ORTHOLOGUE AFUA_6G08710)-RELATED"/>
    <property type="match status" value="1"/>
</dbReference>
<dbReference type="InterPro" id="IPR038607">
    <property type="entry name" value="PhoD-like_sf"/>
</dbReference>
<accession>A0A4V2RIU2</accession>
<evidence type="ECO:0000256" key="1">
    <source>
        <dbReference type="SAM" id="SignalP"/>
    </source>
</evidence>
<evidence type="ECO:0000259" key="3">
    <source>
        <dbReference type="Pfam" id="PF16655"/>
    </source>
</evidence>
<sequence length="520" mass="58819">MAIVPETLTRRSFLLTAGAGALATSSALAVPYYARRHGSPVFSHGVQSGDVDCSSGMVWARVDRPAEVTLEYSTTESFLNASRLPVEKATIASDNTVKAMLQGLLPDQDIFYRFTASDPYSSHLVSEPVVGRFRTAPMRKRSVRFVWSGDTAGQGWGIDDVGMKTYSTMLRHEPDFFIHSGDTVYADGPIPDEIRLRDGGIWKNRIVTDEKRNVARTLHEFRGQWKYNLFDEHLLSFNTQCPTFFQWDDHEVLNNWSESSDLTGDRRYPEKEIGVYEARARRAFHEMTPIRYFPTEPGRIFRKIAYGPLLDVFFVDLRSYRSPNRGGTENGLFGWRQADWLRRELAASRAVWKVIACDMPLGLVIWDDYANSLGYEGVADGLNGPPAAREREIADLLSFLRDNAVHNVVWLTADVHYTAAHHYDPSRAKFQEFHPFWEFVSGPLHSGTYGPKPLDMTFGPEVRFIKSSKGGIDSNLPPSAGLQFFGLVDINGTSEEMTVRLMDREDRELWNITLPPVRAS</sequence>
<comment type="caution">
    <text evidence="4">The sequence shown here is derived from an EMBL/GenBank/DDBJ whole genome shotgun (WGS) entry which is preliminary data.</text>
</comment>
<keyword evidence="5" id="KW-1185">Reference proteome</keyword>
<dbReference type="InterPro" id="IPR006311">
    <property type="entry name" value="TAT_signal"/>
</dbReference>
<evidence type="ECO:0000259" key="2">
    <source>
        <dbReference type="Pfam" id="PF09423"/>
    </source>
</evidence>
<proteinExistence type="predicted"/>
<dbReference type="RefSeq" id="WP_133034529.1">
    <property type="nucleotide sequence ID" value="NZ_BAABEI010000012.1"/>
</dbReference>
<dbReference type="Proteomes" id="UP000295351">
    <property type="component" value="Unassembled WGS sequence"/>
</dbReference>
<reference evidence="4 5" key="1">
    <citation type="submission" date="2019-03" db="EMBL/GenBank/DDBJ databases">
        <title>Genomic Encyclopedia of Type Strains, Phase IV (KMG-IV): sequencing the most valuable type-strain genomes for metagenomic binning, comparative biology and taxonomic classification.</title>
        <authorList>
            <person name="Goeker M."/>
        </authorList>
    </citation>
    <scope>NUCLEOTIDE SEQUENCE [LARGE SCALE GENOMIC DNA]</scope>
    <source>
        <strain evidence="4 5">DSM 18401</strain>
    </source>
</reference>
<keyword evidence="1" id="KW-0732">Signal</keyword>
<dbReference type="EMBL" id="SLVX01000007">
    <property type="protein sequence ID" value="TCN45320.1"/>
    <property type="molecule type" value="Genomic_DNA"/>
</dbReference>
<dbReference type="InterPro" id="IPR029052">
    <property type="entry name" value="Metallo-depent_PP-like"/>
</dbReference>
<protein>
    <submittedName>
        <fullName evidence="4">Alkaline phosphatase D</fullName>
    </submittedName>
</protein>
<feature type="signal peptide" evidence="1">
    <location>
        <begin position="1"/>
        <end position="29"/>
    </location>
</feature>
<feature type="chain" id="PRO_5020924236" evidence="1">
    <location>
        <begin position="30"/>
        <end position="520"/>
    </location>
</feature>
<dbReference type="AlphaFoldDB" id="A0A4V2RIU2"/>
<dbReference type="InterPro" id="IPR018946">
    <property type="entry name" value="PhoD-like_MPP"/>
</dbReference>
<dbReference type="Pfam" id="PF16655">
    <property type="entry name" value="PhoD_N"/>
    <property type="match status" value="1"/>
</dbReference>
<dbReference type="Gene3D" id="3.60.21.70">
    <property type="entry name" value="PhoD-like phosphatase"/>
    <property type="match status" value="1"/>
</dbReference>
<dbReference type="PANTHER" id="PTHR43606:SF1">
    <property type="entry name" value="PHOD-LIKE PHOSPHATASE METALLOPHOSPHATASE DOMAIN-CONTAINING PROTEIN"/>
    <property type="match status" value="1"/>
</dbReference>
<organism evidence="4 5">
    <name type="scientific">Shinella granuli</name>
    <dbReference type="NCBI Taxonomy" id="323621"/>
    <lineage>
        <taxon>Bacteria</taxon>
        <taxon>Pseudomonadati</taxon>
        <taxon>Pseudomonadota</taxon>
        <taxon>Alphaproteobacteria</taxon>
        <taxon>Hyphomicrobiales</taxon>
        <taxon>Rhizobiaceae</taxon>
        <taxon>Shinella</taxon>
    </lineage>
</organism>
<evidence type="ECO:0000313" key="4">
    <source>
        <dbReference type="EMBL" id="TCN45320.1"/>
    </source>
</evidence>
<dbReference type="Gene3D" id="2.60.40.380">
    <property type="entry name" value="Purple acid phosphatase-like, N-terminal"/>
    <property type="match status" value="1"/>
</dbReference>
<feature type="domain" description="Phospholipase D N-terminal" evidence="3">
    <location>
        <begin position="44"/>
        <end position="135"/>
    </location>
</feature>
<name>A0A4V2RIU2_SHIGR</name>
<dbReference type="SUPFAM" id="SSF56300">
    <property type="entry name" value="Metallo-dependent phosphatases"/>
    <property type="match status" value="1"/>
</dbReference>
<dbReference type="InterPro" id="IPR032093">
    <property type="entry name" value="PhoD_N"/>
</dbReference>
<dbReference type="PROSITE" id="PS51318">
    <property type="entry name" value="TAT"/>
    <property type="match status" value="1"/>
</dbReference>
<feature type="domain" description="PhoD-like phosphatase metallophosphatase" evidence="2">
    <location>
        <begin position="147"/>
        <end position="501"/>
    </location>
</feature>
<dbReference type="Pfam" id="PF09423">
    <property type="entry name" value="PhoD"/>
    <property type="match status" value="1"/>
</dbReference>
<dbReference type="InterPro" id="IPR052900">
    <property type="entry name" value="Phospholipid_Metab_Enz"/>
</dbReference>